<evidence type="ECO:0008006" key="4">
    <source>
        <dbReference type="Google" id="ProtNLM"/>
    </source>
</evidence>
<feature type="compositionally biased region" description="Polar residues" evidence="1">
    <location>
        <begin position="115"/>
        <end position="124"/>
    </location>
</feature>
<evidence type="ECO:0000313" key="3">
    <source>
        <dbReference type="Proteomes" id="UP000235672"/>
    </source>
</evidence>
<feature type="compositionally biased region" description="Low complexity" evidence="1">
    <location>
        <begin position="180"/>
        <end position="194"/>
    </location>
</feature>
<dbReference type="Proteomes" id="UP000235672">
    <property type="component" value="Unassembled WGS sequence"/>
</dbReference>
<protein>
    <recommendedName>
        <fullName evidence="4">Tachykinin family protein</fullName>
    </recommendedName>
</protein>
<dbReference type="Pfam" id="PF11951">
    <property type="entry name" value="Fungal_trans_2"/>
    <property type="match status" value="1"/>
</dbReference>
<dbReference type="AlphaFoldDB" id="A0A2J6PZK2"/>
<sequence length="640" mass="71848">MYSRAVHNPSLWLIQSRSHAPHRHRPHIQHLTKREILMQILCLAQGPGNELCSIDAIINMEHEALANTSHSKCGKEASGGQIHLQFVTTVSVNVPSKAEQKKNQKIIRQTVMKNFRQQQRSQKLQPKGKYRKVVAAKSDSDLDSGEAESDGPSSSTSRESSRPQPRSLPQSDSKKELDFSGSSQSNRHSSQNPSDIGSPISPLGAGRVDPFRPAYTDTVPLLHELMDHSYMVIWPAFRPYKKSEGLPNIAASWFAASNARPLTMHAMLFGAQVHRDVLRGPQMQIDNPIRLYHKIQTMRLVQEELKEGKKMCIDDLILAILALSTNEIETCANNIKEKKIQSPFNSPLTSIQWLDVYGSISHIHAHVLALRNLVDQQGGLEKTKLVGLAEVVAYADILGATKRLAKPHWPLLNRTLKFGRLEIDESFRYPLTKLGRAFPDLQCFGVSVQMAKVLQSMVDLTIIIDCHCRGTKPIKEFTPFIDRRNSVQHSLMSLPSGDELLVPEDEVKSIALYESIRHAAFIYSAAVTFPLPALSGHFHKLAEVLQQLLEASKFDSCRRHYPKTLLWILVLGGIAASDTKERDWFVRSISIVAKILKIGTWEEMTEIVESFLWLESACGPGGRILWVEVTMGRLIRSRSE</sequence>
<gene>
    <name evidence="2" type="ORF">NA56DRAFT_690459</name>
</gene>
<accession>A0A2J6PZK2</accession>
<reference evidence="2 3" key="1">
    <citation type="submission" date="2016-05" db="EMBL/GenBank/DDBJ databases">
        <title>A degradative enzymes factory behind the ericoid mycorrhizal symbiosis.</title>
        <authorList>
            <consortium name="DOE Joint Genome Institute"/>
            <person name="Martino E."/>
            <person name="Morin E."/>
            <person name="Grelet G."/>
            <person name="Kuo A."/>
            <person name="Kohler A."/>
            <person name="Daghino S."/>
            <person name="Barry K."/>
            <person name="Choi C."/>
            <person name="Cichocki N."/>
            <person name="Clum A."/>
            <person name="Copeland A."/>
            <person name="Hainaut M."/>
            <person name="Haridas S."/>
            <person name="Labutti K."/>
            <person name="Lindquist E."/>
            <person name="Lipzen A."/>
            <person name="Khouja H.-R."/>
            <person name="Murat C."/>
            <person name="Ohm R."/>
            <person name="Olson A."/>
            <person name="Spatafora J."/>
            <person name="Veneault-Fourrey C."/>
            <person name="Henrissat B."/>
            <person name="Grigoriev I."/>
            <person name="Martin F."/>
            <person name="Perotto S."/>
        </authorList>
    </citation>
    <scope>NUCLEOTIDE SEQUENCE [LARGE SCALE GENOMIC DNA]</scope>
    <source>
        <strain evidence="2 3">UAMH 7357</strain>
    </source>
</reference>
<dbReference type="OrthoDB" id="3469466at2759"/>
<feature type="compositionally biased region" description="Low complexity" evidence="1">
    <location>
        <begin position="150"/>
        <end position="171"/>
    </location>
</feature>
<dbReference type="PANTHER" id="PTHR37540:SF5">
    <property type="entry name" value="TRANSCRIPTION FACTOR DOMAIN-CONTAINING PROTEIN"/>
    <property type="match status" value="1"/>
</dbReference>
<dbReference type="EMBL" id="KZ613489">
    <property type="protein sequence ID" value="PMD19475.1"/>
    <property type="molecule type" value="Genomic_DNA"/>
</dbReference>
<dbReference type="PANTHER" id="PTHR37540">
    <property type="entry name" value="TRANSCRIPTION FACTOR (ACR-2), PUTATIVE-RELATED-RELATED"/>
    <property type="match status" value="1"/>
</dbReference>
<proteinExistence type="predicted"/>
<name>A0A2J6PZK2_9HELO</name>
<evidence type="ECO:0000313" key="2">
    <source>
        <dbReference type="EMBL" id="PMD19475.1"/>
    </source>
</evidence>
<dbReference type="STRING" id="1745343.A0A2J6PZK2"/>
<feature type="region of interest" description="Disordered" evidence="1">
    <location>
        <begin position="115"/>
        <end position="207"/>
    </location>
</feature>
<evidence type="ECO:0000256" key="1">
    <source>
        <dbReference type="SAM" id="MobiDB-lite"/>
    </source>
</evidence>
<organism evidence="2 3">
    <name type="scientific">Hyaloscypha hepaticicola</name>
    <dbReference type="NCBI Taxonomy" id="2082293"/>
    <lineage>
        <taxon>Eukaryota</taxon>
        <taxon>Fungi</taxon>
        <taxon>Dikarya</taxon>
        <taxon>Ascomycota</taxon>
        <taxon>Pezizomycotina</taxon>
        <taxon>Leotiomycetes</taxon>
        <taxon>Helotiales</taxon>
        <taxon>Hyaloscyphaceae</taxon>
        <taxon>Hyaloscypha</taxon>
    </lineage>
</organism>
<keyword evidence="3" id="KW-1185">Reference proteome</keyword>
<dbReference type="InterPro" id="IPR021858">
    <property type="entry name" value="Fun_TF"/>
</dbReference>